<sequence>MMAFRASFIAEKLGLTLKGEDREITGINTLENAGPGDVSFLANPKYAQFLSATRAGAVIVSEEYADKVATALVSANPYFDFARAVGFFAKPQGSFSGVSEMAFIDKDARLGENVTVYPFVYIGPRASIGANCQLFPGCYVGEDCVIGDGTVLYPNAVLHAGTVLGKGCIVHAGAVLGADGFGFVRTPFGIQKIPQIGTVGVGDDVEIGANTTIDRAVLGVTSVGDSTKIDNLVQLGHNVAVGKECFIVSQVGISGSTKIGNKSTLAGQVGVAGHLTIGDNVTIGPQSGVAKDIADNVTCGGSPCVDGKTFLRTLTVMPKLPDMYKRLNQLADEVKELKTLLGKETS</sequence>
<dbReference type="NCBIfam" id="TIGR01853">
    <property type="entry name" value="lipid_A_lpxD"/>
    <property type="match status" value="1"/>
</dbReference>
<dbReference type="InterPro" id="IPR011004">
    <property type="entry name" value="Trimer_LpxA-like_sf"/>
</dbReference>
<dbReference type="InterPro" id="IPR020573">
    <property type="entry name" value="UDP_GlcNAc_AcTrfase_non-rep"/>
</dbReference>
<dbReference type="GO" id="GO:0016410">
    <property type="term" value="F:N-acyltransferase activity"/>
    <property type="evidence" value="ECO:0007669"/>
    <property type="project" value="InterPro"/>
</dbReference>
<accession>A0A212JW53</accession>
<evidence type="ECO:0000256" key="4">
    <source>
        <dbReference type="ARBA" id="ARBA00022737"/>
    </source>
</evidence>
<keyword evidence="6 7" id="KW-0012">Acyltransferase</keyword>
<evidence type="ECO:0000256" key="7">
    <source>
        <dbReference type="HAMAP-Rule" id="MF_00523"/>
    </source>
</evidence>
<comment type="catalytic activity">
    <reaction evidence="7">
        <text>a UDP-3-O-[(3R)-3-hydroxyacyl]-alpha-D-glucosamine + a (3R)-hydroxyacyl-[ACP] = a UDP-2-N,3-O-bis[(3R)-3-hydroxyacyl]-alpha-D-glucosamine + holo-[ACP] + H(+)</text>
        <dbReference type="Rhea" id="RHEA:53836"/>
        <dbReference type="Rhea" id="RHEA-COMP:9685"/>
        <dbReference type="Rhea" id="RHEA-COMP:9945"/>
        <dbReference type="ChEBI" id="CHEBI:15378"/>
        <dbReference type="ChEBI" id="CHEBI:64479"/>
        <dbReference type="ChEBI" id="CHEBI:78827"/>
        <dbReference type="ChEBI" id="CHEBI:137740"/>
        <dbReference type="ChEBI" id="CHEBI:137748"/>
        <dbReference type="EC" id="2.3.1.191"/>
    </reaction>
</comment>
<dbReference type="InterPro" id="IPR018357">
    <property type="entry name" value="Hexapep_transf_CS"/>
</dbReference>
<dbReference type="EMBL" id="FLUQ01000002">
    <property type="protein sequence ID" value="SBW03627.1"/>
    <property type="molecule type" value="Genomic_DNA"/>
</dbReference>
<evidence type="ECO:0000256" key="5">
    <source>
        <dbReference type="ARBA" id="ARBA00023098"/>
    </source>
</evidence>
<dbReference type="HAMAP" id="MF_00523">
    <property type="entry name" value="LpxD"/>
    <property type="match status" value="1"/>
</dbReference>
<keyword evidence="2 7" id="KW-0441">Lipid A biosynthesis</keyword>
<feature type="active site" description="Proton acceptor" evidence="7">
    <location>
        <position position="237"/>
    </location>
</feature>
<dbReference type="InterPro" id="IPR001451">
    <property type="entry name" value="Hexapep"/>
</dbReference>
<evidence type="ECO:0000256" key="1">
    <source>
        <dbReference type="ARBA" id="ARBA00022516"/>
    </source>
</evidence>
<dbReference type="PROSITE" id="PS00101">
    <property type="entry name" value="HEXAPEP_TRANSFERASES"/>
    <property type="match status" value="1"/>
</dbReference>
<dbReference type="CDD" id="cd03352">
    <property type="entry name" value="LbH_LpxD"/>
    <property type="match status" value="1"/>
</dbReference>
<dbReference type="PANTHER" id="PTHR43378:SF2">
    <property type="entry name" value="UDP-3-O-ACYLGLUCOSAMINE N-ACYLTRANSFERASE 1, MITOCHONDRIAL-RELATED"/>
    <property type="match status" value="1"/>
</dbReference>
<dbReference type="GO" id="GO:0009245">
    <property type="term" value="P:lipid A biosynthetic process"/>
    <property type="evidence" value="ECO:0007669"/>
    <property type="project" value="UniProtKB-UniRule"/>
</dbReference>
<dbReference type="EC" id="2.3.1.191" evidence="7"/>
<dbReference type="AlphaFoldDB" id="A0A212JW53"/>
<keyword evidence="5 7" id="KW-0443">Lipid metabolism</keyword>
<dbReference type="UniPathway" id="UPA00973"/>
<dbReference type="Pfam" id="PF00132">
    <property type="entry name" value="Hexapep"/>
    <property type="match status" value="1"/>
</dbReference>
<feature type="domain" description="UDP-3-O-[3-hydroxymyristoyl] glucosamine N-acyltransferase non-repeat region" evidence="8">
    <location>
        <begin position="21"/>
        <end position="85"/>
    </location>
</feature>
<keyword evidence="4 7" id="KW-0677">Repeat</keyword>
<evidence type="ECO:0000313" key="9">
    <source>
        <dbReference type="EMBL" id="SBW03627.1"/>
    </source>
</evidence>
<dbReference type="Gene3D" id="3.40.1390.10">
    <property type="entry name" value="MurE/MurF, N-terminal domain"/>
    <property type="match status" value="1"/>
</dbReference>
<reference evidence="9" key="1">
    <citation type="submission" date="2016-04" db="EMBL/GenBank/DDBJ databases">
        <authorList>
            <person name="Evans L.H."/>
            <person name="Alamgir A."/>
            <person name="Owens N."/>
            <person name="Weber N.D."/>
            <person name="Virtaneva K."/>
            <person name="Barbian K."/>
            <person name="Babar A."/>
            <person name="Rosenke K."/>
        </authorList>
    </citation>
    <scope>NUCLEOTIDE SEQUENCE</scope>
    <source>
        <strain evidence="9">86</strain>
    </source>
</reference>
<comment type="pathway">
    <text evidence="7">Bacterial outer membrane biogenesis; LPS lipid A biosynthesis.</text>
</comment>
<dbReference type="Gene3D" id="2.160.10.10">
    <property type="entry name" value="Hexapeptide repeat proteins"/>
    <property type="match status" value="1"/>
</dbReference>
<comment type="function">
    <text evidence="7">Catalyzes the N-acylation of UDP-3-O-acylglucosamine using 3-hydroxyacyl-ACP as the acyl donor. Is involved in the biosynthesis of lipid A, a phosphorylated glycolipid that anchors the lipopolysaccharide to the outer membrane of the cell.</text>
</comment>
<dbReference type="Pfam" id="PF04613">
    <property type="entry name" value="LpxD"/>
    <property type="match status" value="1"/>
</dbReference>
<comment type="subunit">
    <text evidence="7">Homotrimer.</text>
</comment>
<evidence type="ECO:0000259" key="8">
    <source>
        <dbReference type="Pfam" id="PF04613"/>
    </source>
</evidence>
<gene>
    <name evidence="7 9" type="primary">lpxD</name>
    <name evidence="9" type="ORF">KL86DPRO_20175</name>
</gene>
<dbReference type="GO" id="GO:0103118">
    <property type="term" value="F:UDP-3-O-[(3R)-3-hydroxyacyl]-glucosamine N-acyltransferase activity"/>
    <property type="evidence" value="ECO:0007669"/>
    <property type="project" value="UniProtKB-EC"/>
</dbReference>
<dbReference type="PANTHER" id="PTHR43378">
    <property type="entry name" value="UDP-3-O-ACYLGLUCOSAMINE N-ACYLTRANSFERASE"/>
    <property type="match status" value="1"/>
</dbReference>
<evidence type="ECO:0000256" key="3">
    <source>
        <dbReference type="ARBA" id="ARBA00022679"/>
    </source>
</evidence>
<proteinExistence type="inferred from homology"/>
<dbReference type="InterPro" id="IPR007691">
    <property type="entry name" value="LpxD"/>
</dbReference>
<evidence type="ECO:0000256" key="2">
    <source>
        <dbReference type="ARBA" id="ARBA00022556"/>
    </source>
</evidence>
<protein>
    <recommendedName>
        <fullName evidence="7">UDP-3-O-acylglucosamine N-acyltransferase</fullName>
        <ecNumber evidence="7">2.3.1.191</ecNumber>
    </recommendedName>
</protein>
<comment type="similarity">
    <text evidence="7">Belongs to the transferase hexapeptide repeat family. LpxD subfamily.</text>
</comment>
<keyword evidence="3 7" id="KW-0808">Transferase</keyword>
<name>A0A212JW53_9DELT</name>
<dbReference type="GO" id="GO:0016020">
    <property type="term" value="C:membrane"/>
    <property type="evidence" value="ECO:0007669"/>
    <property type="project" value="GOC"/>
</dbReference>
<dbReference type="SUPFAM" id="SSF51161">
    <property type="entry name" value="Trimeric LpxA-like enzymes"/>
    <property type="match status" value="1"/>
</dbReference>
<organism evidence="9">
    <name type="scientific">uncultured delta proteobacterium</name>
    <dbReference type="NCBI Taxonomy" id="34034"/>
    <lineage>
        <taxon>Bacteria</taxon>
        <taxon>Deltaproteobacteria</taxon>
        <taxon>environmental samples</taxon>
    </lineage>
</organism>
<evidence type="ECO:0000256" key="6">
    <source>
        <dbReference type="ARBA" id="ARBA00023315"/>
    </source>
</evidence>
<dbReference type="NCBIfam" id="NF002060">
    <property type="entry name" value="PRK00892.1"/>
    <property type="match status" value="1"/>
</dbReference>
<keyword evidence="1 7" id="KW-0444">Lipid biosynthesis</keyword>